<evidence type="ECO:0000313" key="3">
    <source>
        <dbReference type="Proteomes" id="UP001309876"/>
    </source>
</evidence>
<dbReference type="GO" id="GO:0000266">
    <property type="term" value="P:mitochondrial fission"/>
    <property type="evidence" value="ECO:0007669"/>
    <property type="project" value="TreeGrafter"/>
</dbReference>
<feature type="domain" description="Dynamin N-terminal" evidence="1">
    <location>
        <begin position="39"/>
        <end position="90"/>
    </location>
</feature>
<dbReference type="InterPro" id="IPR027417">
    <property type="entry name" value="P-loop_NTPase"/>
</dbReference>
<dbReference type="Pfam" id="PF00350">
    <property type="entry name" value="Dynamin_N"/>
    <property type="match status" value="1"/>
</dbReference>
<organism evidence="2 3">
    <name type="scientific">Lithohypha guttulata</name>
    <dbReference type="NCBI Taxonomy" id="1690604"/>
    <lineage>
        <taxon>Eukaryota</taxon>
        <taxon>Fungi</taxon>
        <taxon>Dikarya</taxon>
        <taxon>Ascomycota</taxon>
        <taxon>Pezizomycotina</taxon>
        <taxon>Eurotiomycetes</taxon>
        <taxon>Chaetothyriomycetidae</taxon>
        <taxon>Chaetothyriales</taxon>
        <taxon>Trichomeriaceae</taxon>
        <taxon>Lithohypha</taxon>
    </lineage>
</organism>
<dbReference type="GO" id="GO:0003924">
    <property type="term" value="F:GTPase activity"/>
    <property type="evidence" value="ECO:0007669"/>
    <property type="project" value="TreeGrafter"/>
</dbReference>
<dbReference type="InterPro" id="IPR045063">
    <property type="entry name" value="Dynamin_N"/>
</dbReference>
<name>A0AAN7STV8_9EURO</name>
<accession>A0AAN7STV8</accession>
<protein>
    <recommendedName>
        <fullName evidence="1">Dynamin N-terminal domain-containing protein</fullName>
    </recommendedName>
</protein>
<dbReference type="SUPFAM" id="SSF52540">
    <property type="entry name" value="P-loop containing nucleoside triphosphate hydrolases"/>
    <property type="match status" value="1"/>
</dbReference>
<comment type="caution">
    <text evidence="2">The sequence shown here is derived from an EMBL/GenBank/DDBJ whole genome shotgun (WGS) entry which is preliminary data.</text>
</comment>
<dbReference type="GO" id="GO:0005874">
    <property type="term" value="C:microtubule"/>
    <property type="evidence" value="ECO:0007669"/>
    <property type="project" value="TreeGrafter"/>
</dbReference>
<dbReference type="GO" id="GO:0048312">
    <property type="term" value="P:intracellular distribution of mitochondria"/>
    <property type="evidence" value="ECO:0007669"/>
    <property type="project" value="TreeGrafter"/>
</dbReference>
<gene>
    <name evidence="2" type="ORF">LTR05_008056</name>
</gene>
<dbReference type="GO" id="GO:0008017">
    <property type="term" value="F:microtubule binding"/>
    <property type="evidence" value="ECO:0007669"/>
    <property type="project" value="TreeGrafter"/>
</dbReference>
<dbReference type="InterPro" id="IPR022812">
    <property type="entry name" value="Dynamin"/>
</dbReference>
<dbReference type="GO" id="GO:0006897">
    <property type="term" value="P:endocytosis"/>
    <property type="evidence" value="ECO:0007669"/>
    <property type="project" value="TreeGrafter"/>
</dbReference>
<evidence type="ECO:0000313" key="2">
    <source>
        <dbReference type="EMBL" id="KAK5081262.1"/>
    </source>
</evidence>
<evidence type="ECO:0000259" key="1">
    <source>
        <dbReference type="Pfam" id="PF00350"/>
    </source>
</evidence>
<dbReference type="Proteomes" id="UP001309876">
    <property type="component" value="Unassembled WGS sequence"/>
</dbReference>
<keyword evidence="3" id="KW-1185">Reference proteome</keyword>
<sequence length="158" mass="17047">MATKPRNMDIQSKDHETLLNLIDNLRSLGTSTCIDLPQIVVVGDQSSGKSSVLEALLSLAFPTKDALCTRSATELVLRRSSEASQTVSIVADANCSDDEKKHLHDGFAIGDLDVDVYEDLGALVEAAGVAMGLDSTKRFSNHTLRIELTDSEQPSLIF</sequence>
<reference evidence="2 3" key="1">
    <citation type="submission" date="2023-08" db="EMBL/GenBank/DDBJ databases">
        <title>Black Yeasts Isolated from many extreme environments.</title>
        <authorList>
            <person name="Coleine C."/>
            <person name="Stajich J.E."/>
            <person name="Selbmann L."/>
        </authorList>
    </citation>
    <scope>NUCLEOTIDE SEQUENCE [LARGE SCALE GENOMIC DNA]</scope>
    <source>
        <strain evidence="2 3">CCFEE 5910</strain>
    </source>
</reference>
<dbReference type="GO" id="GO:0005739">
    <property type="term" value="C:mitochondrion"/>
    <property type="evidence" value="ECO:0007669"/>
    <property type="project" value="TreeGrafter"/>
</dbReference>
<dbReference type="GO" id="GO:0016559">
    <property type="term" value="P:peroxisome fission"/>
    <property type="evidence" value="ECO:0007669"/>
    <property type="project" value="TreeGrafter"/>
</dbReference>
<dbReference type="PANTHER" id="PTHR11566">
    <property type="entry name" value="DYNAMIN"/>
    <property type="match status" value="1"/>
</dbReference>
<dbReference type="PANTHER" id="PTHR11566:SF21">
    <property type="entry name" value="DYNAMIN RELATED PROTEIN 1, ISOFORM A"/>
    <property type="match status" value="1"/>
</dbReference>
<dbReference type="Gene3D" id="3.40.50.300">
    <property type="entry name" value="P-loop containing nucleotide triphosphate hydrolases"/>
    <property type="match status" value="1"/>
</dbReference>
<dbReference type="PRINTS" id="PR00195">
    <property type="entry name" value="DYNAMIN"/>
</dbReference>
<dbReference type="EMBL" id="JAVRRJ010000010">
    <property type="protein sequence ID" value="KAK5081262.1"/>
    <property type="molecule type" value="Genomic_DNA"/>
</dbReference>
<proteinExistence type="predicted"/>
<dbReference type="GO" id="GO:0016020">
    <property type="term" value="C:membrane"/>
    <property type="evidence" value="ECO:0007669"/>
    <property type="project" value="TreeGrafter"/>
</dbReference>
<dbReference type="AlphaFoldDB" id="A0AAN7STV8"/>